<keyword evidence="4" id="KW-0653">Protein transport</keyword>
<keyword evidence="3" id="KW-0811">Translocation</keyword>
<evidence type="ECO:0000256" key="4">
    <source>
        <dbReference type="ARBA" id="ARBA00023132"/>
    </source>
</evidence>
<evidence type="ECO:0000256" key="5">
    <source>
        <dbReference type="SAM" id="MobiDB-lite"/>
    </source>
</evidence>
<dbReference type="GO" id="GO:0005096">
    <property type="term" value="F:GTPase activator activity"/>
    <property type="evidence" value="ECO:0007669"/>
    <property type="project" value="TreeGrafter"/>
</dbReference>
<dbReference type="GO" id="GO:0005737">
    <property type="term" value="C:cytoplasm"/>
    <property type="evidence" value="ECO:0007669"/>
    <property type="project" value="TreeGrafter"/>
</dbReference>
<dbReference type="GO" id="GO:0051028">
    <property type="term" value="P:mRNA transport"/>
    <property type="evidence" value="ECO:0007669"/>
    <property type="project" value="UniProtKB-KW"/>
</dbReference>
<evidence type="ECO:0000256" key="2">
    <source>
        <dbReference type="ARBA" id="ARBA00022816"/>
    </source>
</evidence>
<dbReference type="InterPro" id="IPR045256">
    <property type="entry name" value="RanBP1_RanBD"/>
</dbReference>
<name>A0A830HNZ0_9CHLO</name>
<dbReference type="PANTHER" id="PTHR23138">
    <property type="entry name" value="RAN BINDING PROTEIN"/>
    <property type="match status" value="1"/>
</dbReference>
<accession>A0A830HNZ0</accession>
<keyword evidence="2" id="KW-0509">mRNA transport</keyword>
<evidence type="ECO:0000256" key="1">
    <source>
        <dbReference type="ARBA" id="ARBA00004567"/>
    </source>
</evidence>
<proteinExistence type="predicted"/>
<evidence type="ECO:0000313" key="8">
    <source>
        <dbReference type="Proteomes" id="UP000660262"/>
    </source>
</evidence>
<dbReference type="Gene3D" id="2.30.29.30">
    <property type="entry name" value="Pleckstrin-homology domain (PH domain)/Phosphotyrosine-binding domain (PTB)"/>
    <property type="match status" value="1"/>
</dbReference>
<evidence type="ECO:0000256" key="3">
    <source>
        <dbReference type="ARBA" id="ARBA00023010"/>
    </source>
</evidence>
<dbReference type="SMART" id="SM00160">
    <property type="entry name" value="RanBD"/>
    <property type="match status" value="1"/>
</dbReference>
<gene>
    <name evidence="7" type="ORF">PPROV_000553300</name>
</gene>
<dbReference type="InterPro" id="IPR011993">
    <property type="entry name" value="PH-like_dom_sf"/>
</dbReference>
<dbReference type="FunFam" id="2.30.29.30:FF:000312">
    <property type="entry name" value="Ran binding protein 1"/>
    <property type="match status" value="1"/>
</dbReference>
<dbReference type="AlphaFoldDB" id="A0A830HNZ0"/>
<feature type="region of interest" description="Disordered" evidence="5">
    <location>
        <begin position="240"/>
        <end position="294"/>
    </location>
</feature>
<protein>
    <submittedName>
        <fullName evidence="7">Ran-specific GTPase-activating protein</fullName>
    </submittedName>
</protein>
<dbReference type="GO" id="GO:0006913">
    <property type="term" value="P:nucleocytoplasmic transport"/>
    <property type="evidence" value="ECO:0007669"/>
    <property type="project" value="InterPro"/>
</dbReference>
<keyword evidence="2" id="KW-0813">Transport</keyword>
<comment type="subcellular location">
    <subcellularLocation>
        <location evidence="1">Nucleus</location>
        <location evidence="1">Nuclear pore complex</location>
    </subcellularLocation>
</comment>
<comment type="caution">
    <text evidence="7">The sequence shown here is derived from an EMBL/GenBank/DDBJ whole genome shotgun (WGS) entry which is preliminary data.</text>
</comment>
<dbReference type="InterPro" id="IPR000156">
    <property type="entry name" value="Ran_bind_dom"/>
</dbReference>
<dbReference type="CDD" id="cd13179">
    <property type="entry name" value="RanBD_RanBP1"/>
    <property type="match status" value="1"/>
</dbReference>
<keyword evidence="4" id="KW-0906">Nuclear pore complex</keyword>
<dbReference type="GO" id="GO:0005643">
    <property type="term" value="C:nuclear pore"/>
    <property type="evidence" value="ECO:0007669"/>
    <property type="project" value="UniProtKB-SubCell"/>
</dbReference>
<dbReference type="InterPro" id="IPR045255">
    <property type="entry name" value="RanBP1-like"/>
</dbReference>
<dbReference type="EMBL" id="BNJQ01000014">
    <property type="protein sequence ID" value="GHP06789.1"/>
    <property type="molecule type" value="Genomic_DNA"/>
</dbReference>
<dbReference type="GO" id="GO:0015031">
    <property type="term" value="P:protein transport"/>
    <property type="evidence" value="ECO:0007669"/>
    <property type="project" value="UniProtKB-KW"/>
</dbReference>
<dbReference type="OrthoDB" id="2357150at2759"/>
<dbReference type="PROSITE" id="PS50196">
    <property type="entry name" value="RANBD1"/>
    <property type="match status" value="1"/>
</dbReference>
<feature type="compositionally biased region" description="Gly residues" evidence="5">
    <location>
        <begin position="27"/>
        <end position="41"/>
    </location>
</feature>
<evidence type="ECO:0000313" key="7">
    <source>
        <dbReference type="EMBL" id="GHP06789.1"/>
    </source>
</evidence>
<feature type="region of interest" description="Disordered" evidence="5">
    <location>
        <begin position="1"/>
        <end position="41"/>
    </location>
</feature>
<reference evidence="7" key="1">
    <citation type="submission" date="2020-10" db="EMBL/GenBank/DDBJ databases">
        <title>Unveiling of a novel bifunctional photoreceptor, Dualchrome1, isolated from a cosmopolitan green alga.</title>
        <authorList>
            <person name="Suzuki S."/>
            <person name="Kawachi M."/>
        </authorList>
    </citation>
    <scope>NUCLEOTIDE SEQUENCE</scope>
    <source>
        <strain evidence="7">NIES 2893</strain>
    </source>
</reference>
<evidence type="ECO:0000259" key="6">
    <source>
        <dbReference type="PROSITE" id="PS50196"/>
    </source>
</evidence>
<dbReference type="Pfam" id="PF00638">
    <property type="entry name" value="Ran_BP1"/>
    <property type="match status" value="1"/>
</dbReference>
<dbReference type="SUPFAM" id="SSF50729">
    <property type="entry name" value="PH domain-like"/>
    <property type="match status" value="1"/>
</dbReference>
<feature type="region of interest" description="Disordered" evidence="5">
    <location>
        <begin position="78"/>
        <end position="101"/>
    </location>
</feature>
<keyword evidence="4" id="KW-0539">Nucleus</keyword>
<sequence length="294" mass="31099">MAAADESKSPQGSQGSIFGASSPPIIFGGGGNGGDSGSGGGFAGVSGSGGGGFAFGAADAASAGSLFSVPPAFGAASAGTGAGAEGGDDNNADAAGGDPEAECQAQFKPVVELEEVAVTTGEEHEECLFEMKSKLYRFEPESNEWKERGIGPVKFLKHKETGQVRLLHRNDKVLKIRANHIVMPGTNLTEHAGTENSWVWSTWDFADEEQRYEMFAIKFGNEERAQQFHSKHAEAMNINASLGVGEETEETEEEAAKKEEKAKDDAAADELASKLESTEVKEEEKKKEEEEETS</sequence>
<dbReference type="Proteomes" id="UP000660262">
    <property type="component" value="Unassembled WGS sequence"/>
</dbReference>
<organism evidence="7 8">
    <name type="scientific">Pycnococcus provasolii</name>
    <dbReference type="NCBI Taxonomy" id="41880"/>
    <lineage>
        <taxon>Eukaryota</taxon>
        <taxon>Viridiplantae</taxon>
        <taxon>Chlorophyta</taxon>
        <taxon>Pseudoscourfieldiophyceae</taxon>
        <taxon>Pseudoscourfieldiales</taxon>
        <taxon>Pycnococcaceae</taxon>
        <taxon>Pycnococcus</taxon>
    </lineage>
</organism>
<feature type="compositionally biased region" description="Basic and acidic residues" evidence="5">
    <location>
        <begin position="254"/>
        <end position="288"/>
    </location>
</feature>
<feature type="domain" description="RanBD1" evidence="6">
    <location>
        <begin position="106"/>
        <end position="241"/>
    </location>
</feature>
<dbReference type="PANTHER" id="PTHR23138:SF87">
    <property type="entry name" value="E3 SUMO-PROTEIN LIGASE RANBP2"/>
    <property type="match status" value="1"/>
</dbReference>
<keyword evidence="8" id="KW-1185">Reference proteome</keyword>